<feature type="compositionally biased region" description="Basic and acidic residues" evidence="1">
    <location>
        <begin position="303"/>
        <end position="313"/>
    </location>
</feature>
<evidence type="ECO:0000313" key="2">
    <source>
        <dbReference type="EMBL" id="ORZ38307.1"/>
    </source>
</evidence>
<reference evidence="2 3" key="1">
    <citation type="submission" date="2016-07" db="EMBL/GenBank/DDBJ databases">
        <title>Pervasive Adenine N6-methylation of Active Genes in Fungi.</title>
        <authorList>
            <consortium name="DOE Joint Genome Institute"/>
            <person name="Mondo S.J."/>
            <person name="Dannebaum R.O."/>
            <person name="Kuo R.C."/>
            <person name="Labutti K."/>
            <person name="Haridas S."/>
            <person name="Kuo A."/>
            <person name="Salamov A."/>
            <person name="Ahrendt S.R."/>
            <person name="Lipzen A."/>
            <person name="Sullivan W."/>
            <person name="Andreopoulos W.B."/>
            <person name="Clum A."/>
            <person name="Lindquist E."/>
            <person name="Daum C."/>
            <person name="Ramamoorthy G.K."/>
            <person name="Gryganskyi A."/>
            <person name="Culley D."/>
            <person name="Magnuson J.K."/>
            <person name="James T.Y."/>
            <person name="O'Malley M.A."/>
            <person name="Stajich J.E."/>
            <person name="Spatafora J.W."/>
            <person name="Visel A."/>
            <person name="Grigoriev I.V."/>
        </authorList>
    </citation>
    <scope>NUCLEOTIDE SEQUENCE [LARGE SCALE GENOMIC DNA]</scope>
    <source>
        <strain evidence="2 3">PL171</strain>
    </source>
</reference>
<feature type="region of interest" description="Disordered" evidence="1">
    <location>
        <begin position="158"/>
        <end position="177"/>
    </location>
</feature>
<dbReference type="EMBL" id="MCFL01000009">
    <property type="protein sequence ID" value="ORZ38307.1"/>
    <property type="molecule type" value="Genomic_DNA"/>
</dbReference>
<evidence type="ECO:0000256" key="1">
    <source>
        <dbReference type="SAM" id="MobiDB-lite"/>
    </source>
</evidence>
<proteinExistence type="predicted"/>
<feature type="region of interest" description="Disordered" evidence="1">
    <location>
        <begin position="291"/>
        <end position="341"/>
    </location>
</feature>
<feature type="region of interest" description="Disordered" evidence="1">
    <location>
        <begin position="235"/>
        <end position="265"/>
    </location>
</feature>
<comment type="caution">
    <text evidence="2">The sequence shown here is derived from an EMBL/GenBank/DDBJ whole genome shotgun (WGS) entry which is preliminary data.</text>
</comment>
<feature type="region of interest" description="Disordered" evidence="1">
    <location>
        <begin position="198"/>
        <end position="222"/>
    </location>
</feature>
<name>A0A1Y2HUM8_9FUNG</name>
<organism evidence="2 3">
    <name type="scientific">Catenaria anguillulae PL171</name>
    <dbReference type="NCBI Taxonomy" id="765915"/>
    <lineage>
        <taxon>Eukaryota</taxon>
        <taxon>Fungi</taxon>
        <taxon>Fungi incertae sedis</taxon>
        <taxon>Blastocladiomycota</taxon>
        <taxon>Blastocladiomycetes</taxon>
        <taxon>Blastocladiales</taxon>
        <taxon>Catenariaceae</taxon>
        <taxon>Catenaria</taxon>
    </lineage>
</organism>
<gene>
    <name evidence="2" type="ORF">BCR44DRAFT_47482</name>
</gene>
<keyword evidence="3" id="KW-1185">Reference proteome</keyword>
<sequence length="341" mass="38087">MSTTVQLDRFSHLLHECPFVFIRSDSIRILWDHAFPNDKLVVNAAAVLKHDPSLAIVKTPEFGQKTPLAAIEVTEKVKHLQQSPPESIGDRVKYLGSPSNYLFEHFHYLYTRVYGPISESVLRKHLAQLCHADVNATKFALPKELWTCNVKWPEWCQGGPSARSTSPGDGDKDGDDFIGIPDDWEGVLHGRSERQLRTLSSPYTRAASPDGRQSHAKRARRELDDRLGEISIDWDVGHDGMDIDDDDSERPASDYTDSRPSTPATGIDVVSIDLLSKMTARRVLNAILERGPTNGASGVNRSDQIDPSKDRTRSVKKRGTRFMAHDFFQPDPVSKSSTSAK</sequence>
<evidence type="ECO:0000313" key="3">
    <source>
        <dbReference type="Proteomes" id="UP000193411"/>
    </source>
</evidence>
<dbReference type="AlphaFoldDB" id="A0A1Y2HUM8"/>
<accession>A0A1Y2HUM8</accession>
<protein>
    <submittedName>
        <fullName evidence="2">Uncharacterized protein</fullName>
    </submittedName>
</protein>
<dbReference type="Proteomes" id="UP000193411">
    <property type="component" value="Unassembled WGS sequence"/>
</dbReference>